<comment type="caution">
    <text evidence="2">The sequence shown here is derived from an EMBL/GenBank/DDBJ whole genome shotgun (WGS) entry which is preliminary data.</text>
</comment>
<keyword evidence="1" id="KW-0472">Membrane</keyword>
<feature type="transmembrane region" description="Helical" evidence="1">
    <location>
        <begin position="33"/>
        <end position="51"/>
    </location>
</feature>
<accession>A0ABS6K043</accession>
<sequence>MKKVLWSFLLCFVLFGGGSLLLDGDLTNGLVRGLIFGTVMAVTIGIINYFYHKSMGTNPDSSVRQEREIHLTKTYEDAFDLCVKSTALIEGTRITHKDLEKGIIQAKTKMGMRSWGDKITFHLRKISDKEVTVFVQSKPIVPTTLIDYGKNLSNIKTIAAYLEQEQEGE</sequence>
<dbReference type="RefSeq" id="WP_088077010.1">
    <property type="nucleotide sequence ID" value="NZ_JAHQCR010000089.1"/>
</dbReference>
<evidence type="ECO:0000313" key="3">
    <source>
        <dbReference type="Proteomes" id="UP000790580"/>
    </source>
</evidence>
<proteinExistence type="predicted"/>
<keyword evidence="3" id="KW-1185">Reference proteome</keyword>
<name>A0ABS6K043_9BACI</name>
<reference evidence="2 3" key="1">
    <citation type="submission" date="2021-06" db="EMBL/GenBank/DDBJ databases">
        <title>Bacillus sp. RD4P76, an endophyte from a halophyte.</title>
        <authorList>
            <person name="Sun J.-Q."/>
        </authorList>
    </citation>
    <scope>NUCLEOTIDE SEQUENCE [LARGE SCALE GENOMIC DNA]</scope>
    <source>
        <strain evidence="2 3">JCM 17098</strain>
    </source>
</reference>
<evidence type="ECO:0000313" key="2">
    <source>
        <dbReference type="EMBL" id="MBU9724220.1"/>
    </source>
</evidence>
<organism evidence="2 3">
    <name type="scientific">Evansella alkalicola</name>
    <dbReference type="NCBI Taxonomy" id="745819"/>
    <lineage>
        <taxon>Bacteria</taxon>
        <taxon>Bacillati</taxon>
        <taxon>Bacillota</taxon>
        <taxon>Bacilli</taxon>
        <taxon>Bacillales</taxon>
        <taxon>Bacillaceae</taxon>
        <taxon>Evansella</taxon>
    </lineage>
</organism>
<protein>
    <submittedName>
        <fullName evidence="2">Uncharacterized protein</fullName>
    </submittedName>
</protein>
<dbReference type="EMBL" id="JAHQCR010000089">
    <property type="protein sequence ID" value="MBU9724220.1"/>
    <property type="molecule type" value="Genomic_DNA"/>
</dbReference>
<keyword evidence="1" id="KW-1133">Transmembrane helix</keyword>
<dbReference type="Proteomes" id="UP000790580">
    <property type="component" value="Unassembled WGS sequence"/>
</dbReference>
<evidence type="ECO:0000256" key="1">
    <source>
        <dbReference type="SAM" id="Phobius"/>
    </source>
</evidence>
<gene>
    <name evidence="2" type="ORF">KS407_22615</name>
</gene>
<keyword evidence="1" id="KW-0812">Transmembrane</keyword>